<dbReference type="Pfam" id="PF00271">
    <property type="entry name" value="Helicase_C"/>
    <property type="match status" value="1"/>
</dbReference>
<feature type="domain" description="Helicase ATP-binding" evidence="7">
    <location>
        <begin position="74"/>
        <end position="303"/>
    </location>
</feature>
<dbReference type="SMART" id="SM00487">
    <property type="entry name" value="DEXDc"/>
    <property type="match status" value="1"/>
</dbReference>
<evidence type="ECO:0000259" key="7">
    <source>
        <dbReference type="PROSITE" id="PS51192"/>
    </source>
</evidence>
<proteinExistence type="predicted"/>
<dbReference type="InterPro" id="IPR014001">
    <property type="entry name" value="Helicase_ATP-bd"/>
</dbReference>
<keyword evidence="2" id="KW-0547">Nucleotide-binding</keyword>
<accession>A0A8H5H1B9</accession>
<evidence type="ECO:0000313" key="9">
    <source>
        <dbReference type="EMBL" id="KAF5374928.1"/>
    </source>
</evidence>
<dbReference type="GO" id="GO:0003676">
    <property type="term" value="F:nucleic acid binding"/>
    <property type="evidence" value="ECO:0007669"/>
    <property type="project" value="InterPro"/>
</dbReference>
<evidence type="ECO:0000256" key="1">
    <source>
        <dbReference type="ARBA" id="ARBA00012552"/>
    </source>
</evidence>
<dbReference type="InterPro" id="IPR011545">
    <property type="entry name" value="DEAD/DEAH_box_helicase_dom"/>
</dbReference>
<gene>
    <name evidence="9" type="ORF">D9758_000387</name>
</gene>
<dbReference type="OrthoDB" id="10256233at2759"/>
<evidence type="ECO:0000256" key="2">
    <source>
        <dbReference type="ARBA" id="ARBA00022741"/>
    </source>
</evidence>
<sequence>MKIFSSSSCLRLRHLLRKPTRRSEGTRWISLTTDTQTTTPVSFTDLGIRRPLVKAILAGFPNVQEPTRIQAELIPAILSGKDVLLQDDTGVGKSFGLMLALLNKTRLHYTDPEHGQLKPKPSITSLLLVPHRDLAFQFLYWIRRVVDASSERPTPLQEVAQVVVRNNKIHLDETLSLLRETPPHVLIGTPAAVLEIWRKDPSAIRLEELSSIALDDVDYMIETVPSEGDSVALRKARKKITMHPGPARDFLETIYADRRQRPDIAEMDDVEGVPGPQLIVASATLRRHLKNYLFHESGLLNKGTVKVRGSVMAHRAPTKEDVAVNHKISHSILVASYEGIKNTSAAVEEKVEMVDPDPAIEVSLMDNAEVTKLDGDDSEQTERERKFSTIPSPFNQDVLEAVAAAFALDVPSVALLTIPSDASVHRAVYDLRALGVNAHAMNFLVDSESKSHLIHGGAGKTQNPTLFVATPATIRGVDMPSLSHVFIMGAEPLQERWLSAIDTYIHVAGRVGRFGRKGKVVSVVPSEEEAERIDIILKRLGVCPVRFTHFR</sequence>
<dbReference type="GO" id="GO:0005524">
    <property type="term" value="F:ATP binding"/>
    <property type="evidence" value="ECO:0007669"/>
    <property type="project" value="UniProtKB-KW"/>
</dbReference>
<comment type="caution">
    <text evidence="9">The sequence shown here is derived from an EMBL/GenBank/DDBJ whole genome shotgun (WGS) entry which is preliminary data.</text>
</comment>
<keyword evidence="3" id="KW-0378">Hydrolase</keyword>
<dbReference type="SUPFAM" id="SSF52540">
    <property type="entry name" value="P-loop containing nucleoside triphosphate hydrolases"/>
    <property type="match status" value="2"/>
</dbReference>
<dbReference type="EC" id="3.6.4.13" evidence="1"/>
<evidence type="ECO:0000256" key="5">
    <source>
        <dbReference type="ARBA" id="ARBA00022840"/>
    </source>
</evidence>
<name>A0A8H5H1B9_9AGAR</name>
<comment type="catalytic activity">
    <reaction evidence="6">
        <text>ATP + H2O = ADP + phosphate + H(+)</text>
        <dbReference type="Rhea" id="RHEA:13065"/>
        <dbReference type="ChEBI" id="CHEBI:15377"/>
        <dbReference type="ChEBI" id="CHEBI:15378"/>
        <dbReference type="ChEBI" id="CHEBI:30616"/>
        <dbReference type="ChEBI" id="CHEBI:43474"/>
        <dbReference type="ChEBI" id="CHEBI:456216"/>
        <dbReference type="EC" id="3.6.4.13"/>
    </reaction>
</comment>
<dbReference type="Pfam" id="PF00270">
    <property type="entry name" value="DEAD"/>
    <property type="match status" value="1"/>
</dbReference>
<evidence type="ECO:0000256" key="4">
    <source>
        <dbReference type="ARBA" id="ARBA00022806"/>
    </source>
</evidence>
<dbReference type="Proteomes" id="UP000559256">
    <property type="component" value="Unassembled WGS sequence"/>
</dbReference>
<dbReference type="GO" id="GO:0003724">
    <property type="term" value="F:RNA helicase activity"/>
    <property type="evidence" value="ECO:0007669"/>
    <property type="project" value="UniProtKB-EC"/>
</dbReference>
<dbReference type="InterPro" id="IPR001650">
    <property type="entry name" value="Helicase_C-like"/>
</dbReference>
<dbReference type="PROSITE" id="PS51194">
    <property type="entry name" value="HELICASE_CTER"/>
    <property type="match status" value="1"/>
</dbReference>
<keyword evidence="10" id="KW-1185">Reference proteome</keyword>
<evidence type="ECO:0000313" key="10">
    <source>
        <dbReference type="Proteomes" id="UP000559256"/>
    </source>
</evidence>
<evidence type="ECO:0000259" key="8">
    <source>
        <dbReference type="PROSITE" id="PS51194"/>
    </source>
</evidence>
<evidence type="ECO:0000256" key="6">
    <source>
        <dbReference type="ARBA" id="ARBA00047984"/>
    </source>
</evidence>
<dbReference type="AlphaFoldDB" id="A0A8H5H1B9"/>
<dbReference type="InterPro" id="IPR027417">
    <property type="entry name" value="P-loop_NTPase"/>
</dbReference>
<dbReference type="PROSITE" id="PS51192">
    <property type="entry name" value="HELICASE_ATP_BIND_1"/>
    <property type="match status" value="1"/>
</dbReference>
<dbReference type="Gene3D" id="3.40.50.300">
    <property type="entry name" value="P-loop containing nucleotide triphosphate hydrolases"/>
    <property type="match status" value="2"/>
</dbReference>
<dbReference type="GO" id="GO:0016787">
    <property type="term" value="F:hydrolase activity"/>
    <property type="evidence" value="ECO:0007669"/>
    <property type="project" value="UniProtKB-KW"/>
</dbReference>
<reference evidence="9 10" key="1">
    <citation type="journal article" date="2020" name="ISME J.">
        <title>Uncovering the hidden diversity of litter-decomposition mechanisms in mushroom-forming fungi.</title>
        <authorList>
            <person name="Floudas D."/>
            <person name="Bentzer J."/>
            <person name="Ahren D."/>
            <person name="Johansson T."/>
            <person name="Persson P."/>
            <person name="Tunlid A."/>
        </authorList>
    </citation>
    <scope>NUCLEOTIDE SEQUENCE [LARGE SCALE GENOMIC DNA]</scope>
    <source>
        <strain evidence="9 10">CBS 291.85</strain>
    </source>
</reference>
<evidence type="ECO:0000256" key="3">
    <source>
        <dbReference type="ARBA" id="ARBA00022801"/>
    </source>
</evidence>
<keyword evidence="4" id="KW-0347">Helicase</keyword>
<feature type="domain" description="Helicase C-terminal" evidence="8">
    <location>
        <begin position="402"/>
        <end position="551"/>
    </location>
</feature>
<protein>
    <recommendedName>
        <fullName evidence="1">RNA helicase</fullName>
        <ecNumber evidence="1">3.6.4.13</ecNumber>
    </recommendedName>
</protein>
<organism evidence="9 10">
    <name type="scientific">Tetrapyrgos nigripes</name>
    <dbReference type="NCBI Taxonomy" id="182062"/>
    <lineage>
        <taxon>Eukaryota</taxon>
        <taxon>Fungi</taxon>
        <taxon>Dikarya</taxon>
        <taxon>Basidiomycota</taxon>
        <taxon>Agaricomycotina</taxon>
        <taxon>Agaricomycetes</taxon>
        <taxon>Agaricomycetidae</taxon>
        <taxon>Agaricales</taxon>
        <taxon>Marasmiineae</taxon>
        <taxon>Marasmiaceae</taxon>
        <taxon>Tetrapyrgos</taxon>
    </lineage>
</organism>
<dbReference type="PANTHER" id="PTHR47960">
    <property type="entry name" value="DEAD-BOX ATP-DEPENDENT RNA HELICASE 50"/>
    <property type="match status" value="1"/>
</dbReference>
<dbReference type="EMBL" id="JAACJM010000001">
    <property type="protein sequence ID" value="KAF5374928.1"/>
    <property type="molecule type" value="Genomic_DNA"/>
</dbReference>
<keyword evidence="5" id="KW-0067">ATP-binding</keyword>